<dbReference type="AlphaFoldDB" id="G1LBT9"/>
<feature type="domain" description="Ig-like" evidence="4">
    <location>
        <begin position="55"/>
        <end position="119"/>
    </location>
</feature>
<proteinExistence type="predicted"/>
<feature type="transmembrane region" description="Helical" evidence="3">
    <location>
        <begin position="235"/>
        <end position="257"/>
    </location>
</feature>
<dbReference type="GeneTree" id="ENSGT01050000244808"/>
<dbReference type="GO" id="GO:0009897">
    <property type="term" value="C:external side of plasma membrane"/>
    <property type="evidence" value="ECO:0007669"/>
    <property type="project" value="TreeGrafter"/>
</dbReference>
<dbReference type="InterPro" id="IPR036179">
    <property type="entry name" value="Ig-like_dom_sf"/>
</dbReference>
<feature type="domain" description="Ig-like" evidence="4">
    <location>
        <begin position="128"/>
        <end position="218"/>
    </location>
</feature>
<dbReference type="GO" id="GO:0043303">
    <property type="term" value="P:mast cell degranulation"/>
    <property type="evidence" value="ECO:0007669"/>
    <property type="project" value="Ensembl"/>
</dbReference>
<dbReference type="PROSITE" id="PS50835">
    <property type="entry name" value="IG_LIKE"/>
    <property type="match status" value="2"/>
</dbReference>
<dbReference type="InterPro" id="IPR007110">
    <property type="entry name" value="Ig-like_dom"/>
</dbReference>
<dbReference type="OrthoDB" id="8954737at2759"/>
<dbReference type="GO" id="GO:0019863">
    <property type="term" value="F:IgE binding"/>
    <property type="evidence" value="ECO:0007669"/>
    <property type="project" value="Ensembl"/>
</dbReference>
<dbReference type="CDD" id="cd05753">
    <property type="entry name" value="Ig2_FcgammaR_like"/>
    <property type="match status" value="1"/>
</dbReference>
<name>G1LBT9_AILME</name>
<dbReference type="Pfam" id="PF13927">
    <property type="entry name" value="Ig_3"/>
    <property type="match status" value="1"/>
</dbReference>
<reference evidence="5" key="2">
    <citation type="submission" date="2025-08" db="UniProtKB">
        <authorList>
            <consortium name="Ensembl"/>
        </authorList>
    </citation>
    <scope>IDENTIFICATION</scope>
</reference>
<dbReference type="GO" id="GO:0042092">
    <property type="term" value="P:type 2 immune response"/>
    <property type="evidence" value="ECO:0007669"/>
    <property type="project" value="Ensembl"/>
</dbReference>
<dbReference type="eggNOG" id="ENOG502RTXR">
    <property type="taxonomic scope" value="Eukaryota"/>
</dbReference>
<keyword evidence="6" id="KW-1185">Reference proteome</keyword>
<dbReference type="SMART" id="SM00409">
    <property type="entry name" value="IG"/>
    <property type="match status" value="2"/>
</dbReference>
<dbReference type="SUPFAM" id="SSF48726">
    <property type="entry name" value="Immunoglobulin"/>
    <property type="match status" value="2"/>
</dbReference>
<dbReference type="PANTHER" id="PTHR11481">
    <property type="entry name" value="IMMUNOGLOBULIN FC RECEPTOR"/>
    <property type="match status" value="1"/>
</dbReference>
<dbReference type="InterPro" id="IPR003598">
    <property type="entry name" value="Ig_sub2"/>
</dbReference>
<dbReference type="InterPro" id="IPR013783">
    <property type="entry name" value="Ig-like_fold"/>
</dbReference>
<dbReference type="STRING" id="9646.ENSAMEP00000004363"/>
<dbReference type="InParanoid" id="G1LBT9"/>
<dbReference type="Pfam" id="PF13895">
    <property type="entry name" value="Ig_2"/>
    <property type="match status" value="1"/>
</dbReference>
<dbReference type="FunFam" id="2.60.40.10:FF:000217">
    <property type="entry name" value="High affinity immunoglobulin gamma Fc receptor I"/>
    <property type="match status" value="1"/>
</dbReference>
<reference evidence="5" key="3">
    <citation type="submission" date="2025-09" db="UniProtKB">
        <authorList>
            <consortium name="Ensembl"/>
        </authorList>
    </citation>
    <scope>IDENTIFICATION</scope>
</reference>
<evidence type="ECO:0000259" key="4">
    <source>
        <dbReference type="PROSITE" id="PS50835"/>
    </source>
</evidence>
<accession>G1LBT9</accession>
<reference evidence="5 6" key="1">
    <citation type="journal article" date="2010" name="Nature">
        <title>The sequence and de novo assembly of the giant panda genome.</title>
        <authorList>
            <person name="Li R."/>
            <person name="Fan W."/>
            <person name="Tian G."/>
            <person name="Zhu H."/>
            <person name="He L."/>
            <person name="Cai J."/>
            <person name="Huang Q."/>
            <person name="Cai Q."/>
            <person name="Li B."/>
            <person name="Bai Y."/>
            <person name="Zhang Z."/>
            <person name="Zhang Y."/>
            <person name="Wang W."/>
            <person name="Li J."/>
            <person name="Wei F."/>
            <person name="Li H."/>
            <person name="Jian M."/>
            <person name="Li J."/>
            <person name="Zhang Z."/>
            <person name="Nielsen R."/>
            <person name="Li D."/>
            <person name="Gu W."/>
            <person name="Yang Z."/>
            <person name="Xuan Z."/>
            <person name="Ryder O.A."/>
            <person name="Leung F.C."/>
            <person name="Zhou Y."/>
            <person name="Cao J."/>
            <person name="Sun X."/>
            <person name="Fu Y."/>
            <person name="Fang X."/>
            <person name="Guo X."/>
            <person name="Wang B."/>
            <person name="Hou R."/>
            <person name="Shen F."/>
            <person name="Mu B."/>
            <person name="Ni P."/>
            <person name="Lin R."/>
            <person name="Qian W."/>
            <person name="Wang G."/>
            <person name="Yu C."/>
            <person name="Nie W."/>
            <person name="Wang J."/>
            <person name="Wu Z."/>
            <person name="Liang H."/>
            <person name="Min J."/>
            <person name="Wu Q."/>
            <person name="Cheng S."/>
            <person name="Ruan J."/>
            <person name="Wang M."/>
            <person name="Shi Z."/>
            <person name="Wen M."/>
            <person name="Liu B."/>
            <person name="Ren X."/>
            <person name="Zheng H."/>
            <person name="Dong D."/>
            <person name="Cook K."/>
            <person name="Shan G."/>
            <person name="Zhang H."/>
            <person name="Kosiol C."/>
            <person name="Xie X."/>
            <person name="Lu Z."/>
            <person name="Zheng H."/>
            <person name="Li Y."/>
            <person name="Steiner C.C."/>
            <person name="Lam T.T."/>
            <person name="Lin S."/>
            <person name="Zhang Q."/>
            <person name="Li G."/>
            <person name="Tian J."/>
            <person name="Gong T."/>
            <person name="Liu H."/>
            <person name="Zhang D."/>
            <person name="Fang L."/>
            <person name="Ye C."/>
            <person name="Zhang J."/>
            <person name="Hu W."/>
            <person name="Xu A."/>
            <person name="Ren Y."/>
            <person name="Zhang G."/>
            <person name="Bruford M.W."/>
            <person name="Li Q."/>
            <person name="Ma L."/>
            <person name="Guo Y."/>
            <person name="An N."/>
            <person name="Hu Y."/>
            <person name="Zheng Y."/>
            <person name="Shi Y."/>
            <person name="Li Z."/>
            <person name="Liu Q."/>
            <person name="Chen Y."/>
            <person name="Zhao J."/>
            <person name="Qu N."/>
            <person name="Zhao S."/>
            <person name="Tian F."/>
            <person name="Wang X."/>
            <person name="Wang H."/>
            <person name="Xu L."/>
            <person name="Liu X."/>
            <person name="Vinar T."/>
            <person name="Wang Y."/>
            <person name="Lam T.W."/>
            <person name="Yiu S.M."/>
            <person name="Liu S."/>
            <person name="Zhang H."/>
            <person name="Li D."/>
            <person name="Huang Y."/>
            <person name="Wang X."/>
            <person name="Yang G."/>
            <person name="Jiang Z."/>
            <person name="Wang J."/>
            <person name="Qin N."/>
            <person name="Li L."/>
            <person name="Li J."/>
            <person name="Bolund L."/>
            <person name="Kristiansen K."/>
            <person name="Wong G.K."/>
            <person name="Olson M."/>
            <person name="Zhang X."/>
            <person name="Li S."/>
            <person name="Yang H."/>
            <person name="Wang J."/>
            <person name="Wang J."/>
        </authorList>
    </citation>
    <scope>NUCLEOTIDE SEQUENCE [LARGE SCALE GENOMIC DNA]</scope>
</reference>
<dbReference type="GO" id="GO:0019768">
    <property type="term" value="F:high-affinity IgE receptor activity"/>
    <property type="evidence" value="ECO:0007669"/>
    <property type="project" value="Ensembl"/>
</dbReference>
<dbReference type="GO" id="GO:0016068">
    <property type="term" value="P:type I hypersensitivity"/>
    <property type="evidence" value="ECO:0007669"/>
    <property type="project" value="Ensembl"/>
</dbReference>
<dbReference type="Proteomes" id="UP000008912">
    <property type="component" value="Unassembled WGS sequence"/>
</dbReference>
<evidence type="ECO:0000256" key="2">
    <source>
        <dbReference type="ARBA" id="ARBA00023157"/>
    </source>
</evidence>
<dbReference type="CTD" id="2205"/>
<evidence type="ECO:0000256" key="1">
    <source>
        <dbReference type="ARBA" id="ARBA00022729"/>
    </source>
</evidence>
<dbReference type="PANTHER" id="PTHR11481:SF12">
    <property type="entry name" value="HIGH AFFINITY IMMUNOGLOBULIN EPSILON RECEPTOR SUBUNIT ALPHA"/>
    <property type="match status" value="1"/>
</dbReference>
<keyword evidence="3" id="KW-0472">Membrane</keyword>
<dbReference type="HOGENOM" id="CLU_023383_1_0_1"/>
<organism evidence="5 6">
    <name type="scientific">Ailuropoda melanoleuca</name>
    <name type="common">Giant panda</name>
    <dbReference type="NCBI Taxonomy" id="9646"/>
    <lineage>
        <taxon>Eukaryota</taxon>
        <taxon>Metazoa</taxon>
        <taxon>Chordata</taxon>
        <taxon>Craniata</taxon>
        <taxon>Vertebrata</taxon>
        <taxon>Euteleostomi</taxon>
        <taxon>Mammalia</taxon>
        <taxon>Eutheria</taxon>
        <taxon>Laurasiatheria</taxon>
        <taxon>Carnivora</taxon>
        <taxon>Caniformia</taxon>
        <taxon>Ursidae</taxon>
        <taxon>Ailuropoda</taxon>
    </lineage>
</organism>
<evidence type="ECO:0000256" key="3">
    <source>
        <dbReference type="SAM" id="Phobius"/>
    </source>
</evidence>
<dbReference type="Ensembl" id="ENSAMET00000004536.2">
    <property type="protein sequence ID" value="ENSAMEP00000004363.2"/>
    <property type="gene ID" value="ENSAMEG00000004132.2"/>
</dbReference>
<dbReference type="RefSeq" id="XP_002927301.2">
    <property type="nucleotide sequence ID" value="XM_002927255.4"/>
</dbReference>
<gene>
    <name evidence="5" type="primary">FCER1A</name>
</gene>
<dbReference type="GeneID" id="100471051"/>
<sequence length="282" mass="31817">MTSRKLVYFKALSLQSSRHLGATEEMPIPMGGPALLWMALLLCRPDGMSADTSKPTVSLNPPWNRILKDDNVTLICHENNSLEVNSAVWTHNNIRLEETSSRLNIVKARIQDSGEYRCQNKESIPSEPVYLGVVAGWLLLQASAEVVTEGESFHIRCHGWRNQNVSKVTYYRNGVALKYWYDSIDVSITNVTVRDSGSYFCTGCIRRQNHTSDPLNITVKKDSPDQNGHQSKYSWLQFLIPSLVVILFAVDTGLLVLTQQQLALLLKTKRTRKSKKPDPEKS</sequence>
<dbReference type="InterPro" id="IPR050488">
    <property type="entry name" value="Ig_Fc_receptor"/>
</dbReference>
<keyword evidence="1" id="KW-0732">Signal</keyword>
<dbReference type="KEGG" id="aml:100471051"/>
<dbReference type="SMART" id="SM00408">
    <property type="entry name" value="IGc2"/>
    <property type="match status" value="2"/>
</dbReference>
<evidence type="ECO:0000313" key="6">
    <source>
        <dbReference type="Proteomes" id="UP000008912"/>
    </source>
</evidence>
<dbReference type="Gene3D" id="2.60.40.10">
    <property type="entry name" value="Immunoglobulins"/>
    <property type="match status" value="2"/>
</dbReference>
<protein>
    <submittedName>
        <fullName evidence="5">Fc epsilon receptor Ia</fullName>
    </submittedName>
</protein>
<keyword evidence="3" id="KW-1133">Transmembrane helix</keyword>
<evidence type="ECO:0000313" key="5">
    <source>
        <dbReference type="Ensembl" id="ENSAMEP00000004363.2"/>
    </source>
</evidence>
<keyword evidence="3" id="KW-0812">Transmembrane</keyword>
<dbReference type="GO" id="GO:0043308">
    <property type="term" value="P:eosinophil degranulation"/>
    <property type="evidence" value="ECO:0007669"/>
    <property type="project" value="Ensembl"/>
</dbReference>
<dbReference type="InterPro" id="IPR003599">
    <property type="entry name" value="Ig_sub"/>
</dbReference>
<keyword evidence="2" id="KW-1015">Disulfide bond</keyword>